<dbReference type="AlphaFoldDB" id="A0A2H3CQB4"/>
<proteinExistence type="predicted"/>
<reference evidence="3" key="1">
    <citation type="journal article" date="2017" name="Nat. Ecol. Evol.">
        <title>Genome expansion and lineage-specific genetic innovations in the forest pathogenic fungi Armillaria.</title>
        <authorList>
            <person name="Sipos G."/>
            <person name="Prasanna A.N."/>
            <person name="Walter M.C."/>
            <person name="O'Connor E."/>
            <person name="Balint B."/>
            <person name="Krizsan K."/>
            <person name="Kiss B."/>
            <person name="Hess J."/>
            <person name="Varga T."/>
            <person name="Slot J."/>
            <person name="Riley R."/>
            <person name="Boka B."/>
            <person name="Rigling D."/>
            <person name="Barry K."/>
            <person name="Lee J."/>
            <person name="Mihaltcheva S."/>
            <person name="LaButti K."/>
            <person name="Lipzen A."/>
            <person name="Waldron R."/>
            <person name="Moloney N.M."/>
            <person name="Sperisen C."/>
            <person name="Kredics L."/>
            <person name="Vagvoelgyi C."/>
            <person name="Patrignani A."/>
            <person name="Fitzpatrick D."/>
            <person name="Nagy I."/>
            <person name="Doyle S."/>
            <person name="Anderson J.B."/>
            <person name="Grigoriev I.V."/>
            <person name="Gueldener U."/>
            <person name="Muensterkoetter M."/>
            <person name="Nagy L.G."/>
        </authorList>
    </citation>
    <scope>NUCLEOTIDE SEQUENCE [LARGE SCALE GENOMIC DNA]</scope>
    <source>
        <strain evidence="3">Ar21-2</strain>
    </source>
</reference>
<keyword evidence="3" id="KW-1185">Reference proteome</keyword>
<protein>
    <submittedName>
        <fullName evidence="2">Uncharacterized protein</fullName>
    </submittedName>
</protein>
<evidence type="ECO:0000313" key="2">
    <source>
        <dbReference type="EMBL" id="PBK85259.1"/>
    </source>
</evidence>
<organism evidence="2 3">
    <name type="scientific">Armillaria gallica</name>
    <name type="common">Bulbous honey fungus</name>
    <name type="synonym">Armillaria bulbosa</name>
    <dbReference type="NCBI Taxonomy" id="47427"/>
    <lineage>
        <taxon>Eukaryota</taxon>
        <taxon>Fungi</taxon>
        <taxon>Dikarya</taxon>
        <taxon>Basidiomycota</taxon>
        <taxon>Agaricomycotina</taxon>
        <taxon>Agaricomycetes</taxon>
        <taxon>Agaricomycetidae</taxon>
        <taxon>Agaricales</taxon>
        <taxon>Marasmiineae</taxon>
        <taxon>Physalacriaceae</taxon>
        <taxon>Armillaria</taxon>
    </lineage>
</organism>
<dbReference type="EMBL" id="KZ293692">
    <property type="protein sequence ID" value="PBK85259.1"/>
    <property type="molecule type" value="Genomic_DNA"/>
</dbReference>
<name>A0A2H3CQB4_ARMGA</name>
<dbReference type="OrthoDB" id="2917041at2759"/>
<sequence length="150" mass="17676">MQATTVIQNVYVGESHLQLQEQEERKKRPRKRTRIMGDGMAKLVTGDEFTKHVEEHEQEGIDEQEAKDVRAELMERYKTAIKEWEEREKQRSIRNEKKEAQFCSALAVWEKERDRAKKGKRRVGWAKPKKADFDFEAAATNPKPTKKSME</sequence>
<dbReference type="Proteomes" id="UP000217790">
    <property type="component" value="Unassembled WGS sequence"/>
</dbReference>
<accession>A0A2H3CQB4</accession>
<dbReference type="InParanoid" id="A0A2H3CQB4"/>
<gene>
    <name evidence="2" type="ORF">ARMGADRAFT_942323</name>
</gene>
<evidence type="ECO:0000313" key="3">
    <source>
        <dbReference type="Proteomes" id="UP000217790"/>
    </source>
</evidence>
<dbReference type="STRING" id="47427.A0A2H3CQB4"/>
<evidence type="ECO:0000256" key="1">
    <source>
        <dbReference type="SAM" id="MobiDB-lite"/>
    </source>
</evidence>
<feature type="region of interest" description="Disordered" evidence="1">
    <location>
        <begin position="18"/>
        <end position="41"/>
    </location>
</feature>